<name>A0A9X1QDB1_9BACT</name>
<keyword evidence="1" id="KW-0175">Coiled coil</keyword>
<keyword evidence="2" id="KW-0812">Transmembrane</keyword>
<evidence type="ECO:0000313" key="4">
    <source>
        <dbReference type="Proteomes" id="UP001139411"/>
    </source>
</evidence>
<keyword evidence="2" id="KW-1133">Transmembrane helix</keyword>
<proteinExistence type="predicted"/>
<dbReference type="EMBL" id="JAKFFV010000004">
    <property type="protein sequence ID" value="MCF2498372.1"/>
    <property type="molecule type" value="Genomic_DNA"/>
</dbReference>
<dbReference type="RefSeq" id="WP_235177507.1">
    <property type="nucleotide sequence ID" value="NZ_JAKFFV010000004.1"/>
</dbReference>
<dbReference type="Proteomes" id="UP001139411">
    <property type="component" value="Unassembled WGS sequence"/>
</dbReference>
<keyword evidence="2" id="KW-0472">Membrane</keyword>
<accession>A0A9X1QDB1</accession>
<evidence type="ECO:0000256" key="2">
    <source>
        <dbReference type="SAM" id="Phobius"/>
    </source>
</evidence>
<dbReference type="AlphaFoldDB" id="A0A9X1QDB1"/>
<comment type="caution">
    <text evidence="3">The sequence shown here is derived from an EMBL/GenBank/DDBJ whole genome shotgun (WGS) entry which is preliminary data.</text>
</comment>
<evidence type="ECO:0000256" key="1">
    <source>
        <dbReference type="SAM" id="Coils"/>
    </source>
</evidence>
<protein>
    <submittedName>
        <fullName evidence="3">Uncharacterized protein</fullName>
    </submittedName>
</protein>
<evidence type="ECO:0000313" key="3">
    <source>
        <dbReference type="EMBL" id="MCF2498372.1"/>
    </source>
</evidence>
<feature type="coiled-coil region" evidence="1">
    <location>
        <begin position="66"/>
        <end position="100"/>
    </location>
</feature>
<organism evidence="3 4">
    <name type="scientific">Dyadobacter chenhuakuii</name>
    <dbReference type="NCBI Taxonomy" id="2909339"/>
    <lineage>
        <taxon>Bacteria</taxon>
        <taxon>Pseudomonadati</taxon>
        <taxon>Bacteroidota</taxon>
        <taxon>Cytophagia</taxon>
        <taxon>Cytophagales</taxon>
        <taxon>Spirosomataceae</taxon>
        <taxon>Dyadobacter</taxon>
    </lineage>
</organism>
<reference evidence="3" key="1">
    <citation type="submission" date="2022-01" db="EMBL/GenBank/DDBJ databases">
        <title>Novel species in genus Dyadobacter.</title>
        <authorList>
            <person name="Ma C."/>
        </authorList>
    </citation>
    <scope>NUCLEOTIDE SEQUENCE</scope>
    <source>
        <strain evidence="3">CY357</strain>
    </source>
</reference>
<feature type="transmembrane region" description="Helical" evidence="2">
    <location>
        <begin position="9"/>
        <end position="28"/>
    </location>
</feature>
<feature type="transmembrane region" description="Helical" evidence="2">
    <location>
        <begin position="34"/>
        <end position="53"/>
    </location>
</feature>
<sequence length="105" mass="12561">MHERRNKTSIFVMIYFGTIWAFGAYFEGKVHEEPFILKLVVGLLAGFYMYMLANINTTIVEIDEERERQSRYFNELETKHKALQAEKDRLLDRVIHLEEKMRSSK</sequence>
<gene>
    <name evidence="3" type="ORF">L0661_08645</name>
</gene>